<proteinExistence type="predicted"/>
<feature type="chain" id="PRO_5021338192" description="TIL domain-containing protein" evidence="1">
    <location>
        <begin position="21"/>
        <end position="132"/>
    </location>
</feature>
<dbReference type="Proteomes" id="UP000499080">
    <property type="component" value="Unassembled WGS sequence"/>
</dbReference>
<gene>
    <name evidence="2" type="ORF">AVEN_135022_1</name>
</gene>
<comment type="caution">
    <text evidence="2">The sequence shown here is derived from an EMBL/GenBank/DDBJ whole genome shotgun (WGS) entry which is preliminary data.</text>
</comment>
<evidence type="ECO:0000313" key="3">
    <source>
        <dbReference type="Proteomes" id="UP000499080"/>
    </source>
</evidence>
<organism evidence="2 3">
    <name type="scientific">Araneus ventricosus</name>
    <name type="common">Orbweaver spider</name>
    <name type="synonym">Epeira ventricosa</name>
    <dbReference type="NCBI Taxonomy" id="182803"/>
    <lineage>
        <taxon>Eukaryota</taxon>
        <taxon>Metazoa</taxon>
        <taxon>Ecdysozoa</taxon>
        <taxon>Arthropoda</taxon>
        <taxon>Chelicerata</taxon>
        <taxon>Arachnida</taxon>
        <taxon>Araneae</taxon>
        <taxon>Araneomorphae</taxon>
        <taxon>Entelegynae</taxon>
        <taxon>Araneoidea</taxon>
        <taxon>Araneidae</taxon>
        <taxon>Araneus</taxon>
    </lineage>
</organism>
<reference evidence="2 3" key="1">
    <citation type="journal article" date="2019" name="Sci. Rep.">
        <title>Orb-weaving spider Araneus ventricosus genome elucidates the spidroin gene catalogue.</title>
        <authorList>
            <person name="Kono N."/>
            <person name="Nakamura H."/>
            <person name="Ohtoshi R."/>
            <person name="Moran D.A.P."/>
            <person name="Shinohara A."/>
            <person name="Yoshida Y."/>
            <person name="Fujiwara M."/>
            <person name="Mori M."/>
            <person name="Tomita M."/>
            <person name="Arakawa K."/>
        </authorList>
    </citation>
    <scope>NUCLEOTIDE SEQUENCE [LARGE SCALE GENOMIC DNA]</scope>
</reference>
<sequence length="132" mass="15218">MGCHSVIGVLFISVFMGSCGLKDSSDSEEFVGEHALSSRHLIDVNTEHEVQDYEVRKCPIGHWYNADNKRCYCTPPYYVVNDECILPRCPPRWAYDRFYRKCKRIMCILPGLKLKNGKCEKDVEFFSKLGLA</sequence>
<evidence type="ECO:0000256" key="1">
    <source>
        <dbReference type="SAM" id="SignalP"/>
    </source>
</evidence>
<evidence type="ECO:0000313" key="2">
    <source>
        <dbReference type="EMBL" id="GBM48655.1"/>
    </source>
</evidence>
<accession>A0A4Y2G7H8</accession>
<dbReference type="AlphaFoldDB" id="A0A4Y2G7H8"/>
<evidence type="ECO:0008006" key="4">
    <source>
        <dbReference type="Google" id="ProtNLM"/>
    </source>
</evidence>
<name>A0A4Y2G7H8_ARAVE</name>
<protein>
    <recommendedName>
        <fullName evidence="4">TIL domain-containing protein</fullName>
    </recommendedName>
</protein>
<feature type="signal peptide" evidence="1">
    <location>
        <begin position="1"/>
        <end position="20"/>
    </location>
</feature>
<dbReference type="EMBL" id="BGPR01001222">
    <property type="protein sequence ID" value="GBM48655.1"/>
    <property type="molecule type" value="Genomic_DNA"/>
</dbReference>
<keyword evidence="3" id="KW-1185">Reference proteome</keyword>
<keyword evidence="1" id="KW-0732">Signal</keyword>